<protein>
    <submittedName>
        <fullName evidence="1">Uncharacterized protein</fullName>
    </submittedName>
</protein>
<dbReference type="AlphaFoldDB" id="A0A6A4GGN1"/>
<evidence type="ECO:0000313" key="1">
    <source>
        <dbReference type="EMBL" id="KAE9384537.1"/>
    </source>
</evidence>
<feature type="non-terminal residue" evidence="1">
    <location>
        <position position="259"/>
    </location>
</feature>
<proteinExistence type="predicted"/>
<dbReference type="Proteomes" id="UP000799118">
    <property type="component" value="Unassembled WGS sequence"/>
</dbReference>
<organism evidence="1 2">
    <name type="scientific">Gymnopus androsaceus JB14</name>
    <dbReference type="NCBI Taxonomy" id="1447944"/>
    <lineage>
        <taxon>Eukaryota</taxon>
        <taxon>Fungi</taxon>
        <taxon>Dikarya</taxon>
        <taxon>Basidiomycota</taxon>
        <taxon>Agaricomycotina</taxon>
        <taxon>Agaricomycetes</taxon>
        <taxon>Agaricomycetidae</taxon>
        <taxon>Agaricales</taxon>
        <taxon>Marasmiineae</taxon>
        <taxon>Omphalotaceae</taxon>
        <taxon>Gymnopus</taxon>
    </lineage>
</organism>
<dbReference type="OrthoDB" id="10598262at2759"/>
<keyword evidence="2" id="KW-1185">Reference proteome</keyword>
<accession>A0A6A4GGN1</accession>
<gene>
    <name evidence="1" type="ORF">BT96DRAFT_950498</name>
</gene>
<dbReference type="EMBL" id="ML770127">
    <property type="protein sequence ID" value="KAE9384537.1"/>
    <property type="molecule type" value="Genomic_DNA"/>
</dbReference>
<reference evidence="1" key="1">
    <citation type="journal article" date="2019" name="Environ. Microbiol.">
        <title>Fungal ecological strategies reflected in gene transcription - a case study of two litter decomposers.</title>
        <authorList>
            <person name="Barbi F."/>
            <person name="Kohler A."/>
            <person name="Barry K."/>
            <person name="Baskaran P."/>
            <person name="Daum C."/>
            <person name="Fauchery L."/>
            <person name="Ihrmark K."/>
            <person name="Kuo A."/>
            <person name="LaButti K."/>
            <person name="Lipzen A."/>
            <person name="Morin E."/>
            <person name="Grigoriev I.V."/>
            <person name="Henrissat B."/>
            <person name="Lindahl B."/>
            <person name="Martin F."/>
        </authorList>
    </citation>
    <scope>NUCLEOTIDE SEQUENCE</scope>
    <source>
        <strain evidence="1">JB14</strain>
    </source>
</reference>
<name>A0A6A4GGN1_9AGAR</name>
<sequence length="259" mass="28826">MNKHRSNEHKVPTYSSRTYLDLFLTQSQDAKMSQVSVADASATSAVLSSNLLKGALTVFPSNGEQESICPKDELFSFGQFFLGSLNQYCSKKQKQLQPDKSWQKLLEEANPVKTETSTWNSYIGPILGFKLFNVLSGSSNVEGTIPRSVMSPPLRGAMNRIASFLTENQGWPKIFKDAIVARWNARNFICASSRSHVPQTVAASVAKNLRNLSDTFRSKYHGNILNNIQLAASYLSIMVIDIPMDEEFPAKLENAYGMQ</sequence>
<evidence type="ECO:0000313" key="2">
    <source>
        <dbReference type="Proteomes" id="UP000799118"/>
    </source>
</evidence>